<keyword evidence="2" id="KW-1185">Reference proteome</keyword>
<proteinExistence type="predicted"/>
<evidence type="ECO:0000313" key="1">
    <source>
        <dbReference type="EMBL" id="CAG9940261.1"/>
    </source>
</evidence>
<reference evidence="1" key="2">
    <citation type="submission" date="2021-10" db="EMBL/GenBank/DDBJ databases">
        <authorList>
            <person name="Piombo E."/>
        </authorList>
    </citation>
    <scope>NUCLEOTIDE SEQUENCE</scope>
</reference>
<protein>
    <submittedName>
        <fullName evidence="1">Uncharacterized protein</fullName>
    </submittedName>
</protein>
<evidence type="ECO:0000313" key="2">
    <source>
        <dbReference type="Proteomes" id="UP000836387"/>
    </source>
</evidence>
<dbReference type="EMBL" id="CADEHS020000004">
    <property type="protein sequence ID" value="CAG9940261.1"/>
    <property type="molecule type" value="Genomic_DNA"/>
</dbReference>
<reference evidence="1" key="1">
    <citation type="submission" date="2020-04" db="EMBL/GenBank/DDBJ databases">
        <authorList>
            <person name="Broberg M."/>
        </authorList>
    </citation>
    <scope>NUCLEOTIDE SEQUENCE</scope>
</reference>
<sequence length="386" mass="43127">MSEPTFPQFGQLPQELQLAIWDNAAIRPVPAPAAHRFIIHGQGFLTRTIRLSSIQGSPLKLGTAYTLLVPWDNNDSAYLLDSALWTASTASRAAMLRRYKKNEWWADAHREHPGQLPKKLAGRGQYGDEGGAAHTASYTDPTTGSLRYITFLGEDLIHLDPLGVDSVDWFHHYASDSLPLINYRGLDRSTSEAGFLPLNIAIDYDPAMLHLMEGRPVHRCDGPLKMSRPGILDMVTLLHELAGRSLWFVDHRLKKRVVDSRATPVPSSQPPAIQKIADDERKKFYANDAIYVEVRRDDMQLWEIDADESSPFEFLDSLSSNIGDLSRVKILACQMPPGKPPRMKIPENSGCDVCSPPPPRRMRPRDPPPDESDGDSITSADLNLFD</sequence>
<comment type="caution">
    <text evidence="1">The sequence shown here is derived from an EMBL/GenBank/DDBJ whole genome shotgun (WGS) entry which is preliminary data.</text>
</comment>
<accession>A0ACA9TI66</accession>
<dbReference type="Proteomes" id="UP000836387">
    <property type="component" value="Unassembled WGS sequence"/>
</dbReference>
<gene>
    <name evidence="1" type="ORF">CRV2_00010597</name>
</gene>
<name>A0ACA9TI66_BIOOC</name>
<organism evidence="1 2">
    <name type="scientific">Clonostachys rosea f. rosea IK726</name>
    <dbReference type="NCBI Taxonomy" id="1349383"/>
    <lineage>
        <taxon>Eukaryota</taxon>
        <taxon>Fungi</taxon>
        <taxon>Dikarya</taxon>
        <taxon>Ascomycota</taxon>
        <taxon>Pezizomycotina</taxon>
        <taxon>Sordariomycetes</taxon>
        <taxon>Hypocreomycetidae</taxon>
        <taxon>Hypocreales</taxon>
        <taxon>Bionectriaceae</taxon>
        <taxon>Clonostachys</taxon>
    </lineage>
</organism>